<reference evidence="2" key="1">
    <citation type="submission" date="2019-08" db="EMBL/GenBank/DDBJ databases">
        <title>Complete genome sequence of a mangrove-derived Streptomyces xiamenensis.</title>
        <authorList>
            <person name="Xu J."/>
        </authorList>
    </citation>
    <scope>NUCLEOTIDE SEQUENCE</scope>
    <source>
        <strain evidence="2">318</strain>
    </source>
</reference>
<dbReference type="RefSeq" id="WP_158708002.1">
    <property type="nucleotide sequence ID" value="NZ_CBDRAA010000029.1"/>
</dbReference>
<keyword evidence="1" id="KW-0472">Membrane</keyword>
<name>A0A0F7FWC9_9ACTN</name>
<evidence type="ECO:0000313" key="2">
    <source>
        <dbReference type="EMBL" id="AKG44585.1"/>
    </source>
</evidence>
<dbReference type="Proteomes" id="UP000034034">
    <property type="component" value="Chromosome"/>
</dbReference>
<evidence type="ECO:0000313" key="3">
    <source>
        <dbReference type="Proteomes" id="UP000034034"/>
    </source>
</evidence>
<organism evidence="2 3">
    <name type="scientific">Streptomyces xiamenensis</name>
    <dbReference type="NCBI Taxonomy" id="408015"/>
    <lineage>
        <taxon>Bacteria</taxon>
        <taxon>Bacillati</taxon>
        <taxon>Actinomycetota</taxon>
        <taxon>Actinomycetes</taxon>
        <taxon>Kitasatosporales</taxon>
        <taxon>Streptomycetaceae</taxon>
        <taxon>Streptomyces</taxon>
    </lineage>
</organism>
<accession>A0A0F7FWC9</accession>
<feature type="transmembrane region" description="Helical" evidence="1">
    <location>
        <begin position="6"/>
        <end position="25"/>
    </location>
</feature>
<dbReference type="KEGG" id="sxi:SXIM_32010"/>
<keyword evidence="1" id="KW-1133">Transmembrane helix</keyword>
<evidence type="ECO:0000256" key="1">
    <source>
        <dbReference type="SAM" id="Phobius"/>
    </source>
</evidence>
<protein>
    <submittedName>
        <fullName evidence="2">Uncharacterized protein</fullName>
    </submittedName>
</protein>
<keyword evidence="1" id="KW-0812">Transmembrane</keyword>
<keyword evidence="3" id="KW-1185">Reference proteome</keyword>
<dbReference type="PATRIC" id="fig|408015.6.peg.3241"/>
<gene>
    <name evidence="2" type="ORF">SXIM_32010</name>
</gene>
<feature type="transmembrane region" description="Helical" evidence="1">
    <location>
        <begin position="37"/>
        <end position="53"/>
    </location>
</feature>
<dbReference type="EMBL" id="CP009922">
    <property type="protein sequence ID" value="AKG44585.1"/>
    <property type="molecule type" value="Genomic_DNA"/>
</dbReference>
<dbReference type="STRING" id="408015.SXIM_32010"/>
<dbReference type="HOGENOM" id="CLU_3030720_0_0_11"/>
<dbReference type="AlphaFoldDB" id="A0A0F7FWC9"/>
<proteinExistence type="predicted"/>
<sequence length="55" mass="5571">MSVLEHIGAWGLLAGGTMLLVATVMNRTARRGPKIKQGGIAVAAMAIGALVLLNG</sequence>